<dbReference type="AlphaFoldDB" id="A0A1I4CV29"/>
<protein>
    <submittedName>
        <fullName evidence="4">Response regulator receiver domain-containing protein</fullName>
    </submittedName>
</protein>
<dbReference type="InterPro" id="IPR011006">
    <property type="entry name" value="CheY-like_superfamily"/>
</dbReference>
<evidence type="ECO:0000313" key="4">
    <source>
        <dbReference type="EMBL" id="SFK85174.1"/>
    </source>
</evidence>
<dbReference type="InterPro" id="IPR001789">
    <property type="entry name" value="Sig_transdc_resp-reg_receiver"/>
</dbReference>
<evidence type="ECO:0000259" key="3">
    <source>
        <dbReference type="PROSITE" id="PS50110"/>
    </source>
</evidence>
<feature type="domain" description="Response regulatory" evidence="3">
    <location>
        <begin position="17"/>
        <end position="129"/>
    </location>
</feature>
<feature type="modified residue" description="4-aspartylphosphate" evidence="2">
    <location>
        <position position="67"/>
    </location>
</feature>
<evidence type="ECO:0000256" key="1">
    <source>
        <dbReference type="ARBA" id="ARBA00022553"/>
    </source>
</evidence>
<sequence>MSELREPTERQPEHSPVVLIVDDEPFIRATAEDCLGEAGFDVITATNADNALSVLDARSDVRVVFTDVQMPGTMDGLGLAQKIHERWPRIGVVVTSGRKRPTEASLCDDPFLEKPYSPSTLVREIRESVLRHGKRI</sequence>
<evidence type="ECO:0000313" key="5">
    <source>
        <dbReference type="Proteomes" id="UP000198755"/>
    </source>
</evidence>
<dbReference type="PROSITE" id="PS50110">
    <property type="entry name" value="RESPONSE_REGULATORY"/>
    <property type="match status" value="1"/>
</dbReference>
<dbReference type="Proteomes" id="UP000198755">
    <property type="component" value="Unassembled WGS sequence"/>
</dbReference>
<keyword evidence="1 2" id="KW-0597">Phosphoprotein</keyword>
<reference evidence="4 5" key="1">
    <citation type="submission" date="2016-10" db="EMBL/GenBank/DDBJ databases">
        <authorList>
            <person name="de Groot N.N."/>
        </authorList>
    </citation>
    <scope>NUCLEOTIDE SEQUENCE [LARGE SCALE GENOMIC DNA]</scope>
    <source>
        <strain evidence="4 5">NE2</strain>
    </source>
</reference>
<keyword evidence="5" id="KW-1185">Reference proteome</keyword>
<dbReference type="SMART" id="SM00448">
    <property type="entry name" value="REC"/>
    <property type="match status" value="1"/>
</dbReference>
<gene>
    <name evidence="4" type="ORF">SAMN05444581_1305</name>
</gene>
<organism evidence="4 5">
    <name type="scientific">Methylocapsa palsarum</name>
    <dbReference type="NCBI Taxonomy" id="1612308"/>
    <lineage>
        <taxon>Bacteria</taxon>
        <taxon>Pseudomonadati</taxon>
        <taxon>Pseudomonadota</taxon>
        <taxon>Alphaproteobacteria</taxon>
        <taxon>Hyphomicrobiales</taxon>
        <taxon>Beijerinckiaceae</taxon>
        <taxon>Methylocapsa</taxon>
    </lineage>
</organism>
<accession>A0A1I4CV29</accession>
<dbReference type="OrthoDB" id="9784719at2"/>
<dbReference type="SUPFAM" id="SSF52172">
    <property type="entry name" value="CheY-like"/>
    <property type="match status" value="1"/>
</dbReference>
<dbReference type="Pfam" id="PF00072">
    <property type="entry name" value="Response_reg"/>
    <property type="match status" value="1"/>
</dbReference>
<dbReference type="InterPro" id="IPR050595">
    <property type="entry name" value="Bact_response_regulator"/>
</dbReference>
<name>A0A1I4CV29_9HYPH</name>
<dbReference type="GO" id="GO:0000160">
    <property type="term" value="P:phosphorelay signal transduction system"/>
    <property type="evidence" value="ECO:0007669"/>
    <property type="project" value="InterPro"/>
</dbReference>
<dbReference type="EMBL" id="FOSN01000030">
    <property type="protein sequence ID" value="SFK85174.1"/>
    <property type="molecule type" value="Genomic_DNA"/>
</dbReference>
<dbReference type="CDD" id="cd00156">
    <property type="entry name" value="REC"/>
    <property type="match status" value="1"/>
</dbReference>
<proteinExistence type="predicted"/>
<dbReference type="PANTHER" id="PTHR44591:SF18">
    <property type="entry name" value="REGULATORY PROTEIN"/>
    <property type="match status" value="1"/>
</dbReference>
<dbReference type="PANTHER" id="PTHR44591">
    <property type="entry name" value="STRESS RESPONSE REGULATOR PROTEIN 1"/>
    <property type="match status" value="1"/>
</dbReference>
<evidence type="ECO:0000256" key="2">
    <source>
        <dbReference type="PROSITE-ProRule" id="PRU00169"/>
    </source>
</evidence>
<dbReference type="Gene3D" id="3.40.50.2300">
    <property type="match status" value="1"/>
</dbReference>
<dbReference type="STRING" id="1612308.SAMN05444581_1305"/>